<feature type="region of interest" description="Disordered" evidence="1">
    <location>
        <begin position="1"/>
        <end position="72"/>
    </location>
</feature>
<protein>
    <submittedName>
        <fullName evidence="3">Uncharacterized protein</fullName>
    </submittedName>
</protein>
<evidence type="ECO:0000313" key="5">
    <source>
        <dbReference type="Proteomes" id="UP000321947"/>
    </source>
</evidence>
<accession>A0A5D3DU17</accession>
<dbReference type="EMBL" id="SSTE01018804">
    <property type="protein sequence ID" value="KAA0037827.1"/>
    <property type="molecule type" value="Genomic_DNA"/>
</dbReference>
<reference evidence="4 5" key="1">
    <citation type="submission" date="2019-08" db="EMBL/GenBank/DDBJ databases">
        <title>Draft genome sequences of two oriental melons (Cucumis melo L. var makuwa).</title>
        <authorList>
            <person name="Kwon S.-Y."/>
        </authorList>
    </citation>
    <scope>NUCLEOTIDE SEQUENCE [LARGE SCALE GENOMIC DNA]</scope>
    <source>
        <strain evidence="5">cv. Chang Bougi</strain>
        <strain evidence="4">cv. SW 3</strain>
        <tissue evidence="3">Leaf</tissue>
    </source>
</reference>
<name>A0A5D3DU17_CUCMM</name>
<proteinExistence type="predicted"/>
<evidence type="ECO:0000313" key="2">
    <source>
        <dbReference type="EMBL" id="KAA0037827.1"/>
    </source>
</evidence>
<organism evidence="3 5">
    <name type="scientific">Cucumis melo var. makuwa</name>
    <name type="common">Oriental melon</name>
    <dbReference type="NCBI Taxonomy" id="1194695"/>
    <lineage>
        <taxon>Eukaryota</taxon>
        <taxon>Viridiplantae</taxon>
        <taxon>Streptophyta</taxon>
        <taxon>Embryophyta</taxon>
        <taxon>Tracheophyta</taxon>
        <taxon>Spermatophyta</taxon>
        <taxon>Magnoliopsida</taxon>
        <taxon>eudicotyledons</taxon>
        <taxon>Gunneridae</taxon>
        <taxon>Pentapetalae</taxon>
        <taxon>rosids</taxon>
        <taxon>fabids</taxon>
        <taxon>Cucurbitales</taxon>
        <taxon>Cucurbitaceae</taxon>
        <taxon>Benincaseae</taxon>
        <taxon>Cucumis</taxon>
    </lineage>
</organism>
<sequence length="164" mass="18070">MAKRRRQAQRRKDPKAQGLEGPIALASTRIQNPTKTKIISSPSGLPSPPSSKTKKFNSLLQSQKSKPLESNCPLPPIEVISISSSPMQVPNKHLSTFMDDMSKEFEKVASSTVLLQQKKVLSEAIDDPLQGGKEIISEVDGEKHLPSPPKPTIENPIQRDKLKE</sequence>
<evidence type="ECO:0000313" key="3">
    <source>
        <dbReference type="EMBL" id="TYK27206.1"/>
    </source>
</evidence>
<dbReference type="Proteomes" id="UP000321947">
    <property type="component" value="Unassembled WGS sequence"/>
</dbReference>
<dbReference type="EMBL" id="SSTD01002896">
    <property type="protein sequence ID" value="TYK27206.1"/>
    <property type="molecule type" value="Genomic_DNA"/>
</dbReference>
<evidence type="ECO:0000256" key="1">
    <source>
        <dbReference type="SAM" id="MobiDB-lite"/>
    </source>
</evidence>
<feature type="compositionally biased region" description="Polar residues" evidence="1">
    <location>
        <begin position="28"/>
        <end position="39"/>
    </location>
</feature>
<gene>
    <name evidence="3" type="ORF">E5676_scaffold236G00750</name>
    <name evidence="2" type="ORF">E6C27_scaffold113G00080</name>
</gene>
<feature type="compositionally biased region" description="Polar residues" evidence="1">
    <location>
        <begin position="56"/>
        <end position="65"/>
    </location>
</feature>
<feature type="region of interest" description="Disordered" evidence="1">
    <location>
        <begin position="132"/>
        <end position="164"/>
    </location>
</feature>
<dbReference type="Proteomes" id="UP000321393">
    <property type="component" value="Unassembled WGS sequence"/>
</dbReference>
<dbReference type="AlphaFoldDB" id="A0A5D3DU17"/>
<comment type="caution">
    <text evidence="3">The sequence shown here is derived from an EMBL/GenBank/DDBJ whole genome shotgun (WGS) entry which is preliminary data.</text>
</comment>
<evidence type="ECO:0000313" key="4">
    <source>
        <dbReference type="Proteomes" id="UP000321393"/>
    </source>
</evidence>